<feature type="region of interest" description="Disordered" evidence="1">
    <location>
        <begin position="51"/>
        <end position="81"/>
    </location>
</feature>
<name>A0AAQ3TU01_PASNO</name>
<dbReference type="AlphaFoldDB" id="A0AAQ3TU01"/>
<feature type="compositionally biased region" description="Low complexity" evidence="1">
    <location>
        <begin position="51"/>
        <end position="67"/>
    </location>
</feature>
<evidence type="ECO:0000313" key="3">
    <source>
        <dbReference type="Proteomes" id="UP001341281"/>
    </source>
</evidence>
<dbReference type="EMBL" id="CP144750">
    <property type="protein sequence ID" value="WVZ78414.1"/>
    <property type="molecule type" value="Genomic_DNA"/>
</dbReference>
<accession>A0AAQ3TU01</accession>
<keyword evidence="3" id="KW-1185">Reference proteome</keyword>
<sequence length="344" mass="37492">MAVASVWRRRWPWRRVSSSPAPAPQLQLGGRGGGDGEVGFSLQPSYCYGGSTTSGTTYTNTTTTGTSNSGGGEGRREFHPFTTTTGVPTALVVEEEDAEELDVAREIKEDRAKKMEHIKSLVVEFCGGNNLNAVEHWLRELDVGWVLLLAETAESTAGRILVFYSKSWILALQEMSESIYRCVVVDGCCSQQKDGQGTSKHHPPAASEFAQLVEATLLKMLPFVDIAVATPTHTHRPEAAEEKIQVLIDLHEALSTASEHILPLLTECTTTRALLLADLTRLGKAIWDTIVEIRNSFMASLDGCGGSMGIIIHGATRSVTSYAKVLWMNHGQLNRIIDDAVRRG</sequence>
<organism evidence="2 3">
    <name type="scientific">Paspalum notatum var. saurae</name>
    <dbReference type="NCBI Taxonomy" id="547442"/>
    <lineage>
        <taxon>Eukaryota</taxon>
        <taxon>Viridiplantae</taxon>
        <taxon>Streptophyta</taxon>
        <taxon>Embryophyta</taxon>
        <taxon>Tracheophyta</taxon>
        <taxon>Spermatophyta</taxon>
        <taxon>Magnoliopsida</taxon>
        <taxon>Liliopsida</taxon>
        <taxon>Poales</taxon>
        <taxon>Poaceae</taxon>
        <taxon>PACMAD clade</taxon>
        <taxon>Panicoideae</taxon>
        <taxon>Andropogonodae</taxon>
        <taxon>Paspaleae</taxon>
        <taxon>Paspalinae</taxon>
        <taxon>Paspalum</taxon>
    </lineage>
</organism>
<dbReference type="InterPro" id="IPR016159">
    <property type="entry name" value="Cullin_repeat-like_dom_sf"/>
</dbReference>
<evidence type="ECO:0000313" key="2">
    <source>
        <dbReference type="EMBL" id="WVZ78414.1"/>
    </source>
</evidence>
<evidence type="ECO:0000256" key="1">
    <source>
        <dbReference type="SAM" id="MobiDB-lite"/>
    </source>
</evidence>
<reference evidence="2 3" key="1">
    <citation type="submission" date="2024-02" db="EMBL/GenBank/DDBJ databases">
        <title>High-quality chromosome-scale genome assembly of Pensacola bahiagrass (Paspalum notatum Flugge var. saurae).</title>
        <authorList>
            <person name="Vega J.M."/>
            <person name="Podio M."/>
            <person name="Orjuela J."/>
            <person name="Siena L.A."/>
            <person name="Pessino S.C."/>
            <person name="Combes M.C."/>
            <person name="Mariac C."/>
            <person name="Albertini E."/>
            <person name="Pupilli F."/>
            <person name="Ortiz J.P.A."/>
            <person name="Leblanc O."/>
        </authorList>
    </citation>
    <scope>NUCLEOTIDE SEQUENCE [LARGE SCALE GENOMIC DNA]</scope>
    <source>
        <strain evidence="2">R1</strain>
        <tissue evidence="2">Leaf</tissue>
    </source>
</reference>
<protein>
    <submittedName>
        <fullName evidence="2">Uncharacterized protein</fullName>
    </submittedName>
</protein>
<proteinExistence type="predicted"/>
<feature type="region of interest" description="Disordered" evidence="1">
    <location>
        <begin position="15"/>
        <end position="35"/>
    </location>
</feature>
<dbReference type="SUPFAM" id="SSF74788">
    <property type="entry name" value="Cullin repeat-like"/>
    <property type="match status" value="1"/>
</dbReference>
<dbReference type="Proteomes" id="UP001341281">
    <property type="component" value="Chromosome 06"/>
</dbReference>
<gene>
    <name evidence="2" type="ORF">U9M48_026127</name>
</gene>
<dbReference type="Gene3D" id="1.20.1280.170">
    <property type="entry name" value="Exocyst complex component Exo70"/>
    <property type="match status" value="1"/>
</dbReference>